<evidence type="ECO:0000313" key="10">
    <source>
        <dbReference type="EMBL" id="KAJ9539650.1"/>
    </source>
</evidence>
<proteinExistence type="predicted"/>
<evidence type="ECO:0000256" key="3">
    <source>
        <dbReference type="ARBA" id="ARBA00023015"/>
    </source>
</evidence>
<comment type="subcellular location">
    <subcellularLocation>
        <location evidence="1">Nucleus</location>
    </subcellularLocation>
</comment>
<keyword evidence="2" id="KW-0677">Repeat</keyword>
<organism evidence="10 11">
    <name type="scientific">Centaurea solstitialis</name>
    <name type="common">yellow star-thistle</name>
    <dbReference type="NCBI Taxonomy" id="347529"/>
    <lineage>
        <taxon>Eukaryota</taxon>
        <taxon>Viridiplantae</taxon>
        <taxon>Streptophyta</taxon>
        <taxon>Embryophyta</taxon>
        <taxon>Tracheophyta</taxon>
        <taxon>Spermatophyta</taxon>
        <taxon>Magnoliopsida</taxon>
        <taxon>eudicotyledons</taxon>
        <taxon>Gunneridae</taxon>
        <taxon>Pentapetalae</taxon>
        <taxon>asterids</taxon>
        <taxon>campanulids</taxon>
        <taxon>Asterales</taxon>
        <taxon>Asteraceae</taxon>
        <taxon>Carduoideae</taxon>
        <taxon>Cardueae</taxon>
        <taxon>Centaureinae</taxon>
        <taxon>Centaurea</taxon>
    </lineage>
</organism>
<keyword evidence="7" id="KW-0812">Transmembrane</keyword>
<dbReference type="InterPro" id="IPR051953">
    <property type="entry name" value="Plant_SW-associated_TFs"/>
</dbReference>
<feature type="domain" description="Myb-like" evidence="8">
    <location>
        <begin position="10"/>
        <end position="41"/>
    </location>
</feature>
<keyword evidence="3" id="KW-0805">Transcription regulation</keyword>
<dbReference type="EMBL" id="JARYMX010000007">
    <property type="protein sequence ID" value="KAJ9539650.1"/>
    <property type="molecule type" value="Genomic_DNA"/>
</dbReference>
<keyword evidence="7" id="KW-0472">Membrane</keyword>
<feature type="transmembrane region" description="Helical" evidence="7">
    <location>
        <begin position="36"/>
        <end position="59"/>
    </location>
</feature>
<dbReference type="InterPro" id="IPR001005">
    <property type="entry name" value="SANT/Myb"/>
</dbReference>
<comment type="caution">
    <text evidence="10">The sequence shown here is derived from an EMBL/GenBank/DDBJ whole genome shotgun (WGS) entry which is preliminary data.</text>
</comment>
<keyword evidence="11" id="KW-1185">Reference proteome</keyword>
<name>A0AA38SNY3_9ASTR</name>
<dbReference type="GO" id="GO:0003677">
    <property type="term" value="F:DNA binding"/>
    <property type="evidence" value="ECO:0007669"/>
    <property type="project" value="UniProtKB-KW"/>
</dbReference>
<dbReference type="InterPro" id="IPR009057">
    <property type="entry name" value="Homeodomain-like_sf"/>
</dbReference>
<dbReference type="Proteomes" id="UP001172457">
    <property type="component" value="Chromosome 7"/>
</dbReference>
<evidence type="ECO:0000256" key="1">
    <source>
        <dbReference type="ARBA" id="ARBA00004123"/>
    </source>
</evidence>
<evidence type="ECO:0000259" key="9">
    <source>
        <dbReference type="PROSITE" id="PS51294"/>
    </source>
</evidence>
<dbReference type="SUPFAM" id="SSF46689">
    <property type="entry name" value="Homeodomain-like"/>
    <property type="match status" value="2"/>
</dbReference>
<evidence type="ECO:0000256" key="5">
    <source>
        <dbReference type="ARBA" id="ARBA00023163"/>
    </source>
</evidence>
<dbReference type="PROSITE" id="PS50090">
    <property type="entry name" value="MYB_LIKE"/>
    <property type="match status" value="2"/>
</dbReference>
<dbReference type="AlphaFoldDB" id="A0AA38SNY3"/>
<evidence type="ECO:0000256" key="7">
    <source>
        <dbReference type="SAM" id="Phobius"/>
    </source>
</evidence>
<evidence type="ECO:0000313" key="11">
    <source>
        <dbReference type="Proteomes" id="UP001172457"/>
    </source>
</evidence>
<dbReference type="Gene3D" id="1.10.10.60">
    <property type="entry name" value="Homeodomain-like"/>
    <property type="match status" value="2"/>
</dbReference>
<accession>A0AA38SNY3</accession>
<keyword evidence="5" id="KW-0804">Transcription</keyword>
<dbReference type="CDD" id="cd00167">
    <property type="entry name" value="SANT"/>
    <property type="match status" value="1"/>
</dbReference>
<dbReference type="PANTHER" id="PTHR47997">
    <property type="entry name" value="MYB DOMAIN PROTEIN 55"/>
    <property type="match status" value="1"/>
</dbReference>
<dbReference type="PROSITE" id="PS51294">
    <property type="entry name" value="HTH_MYB"/>
    <property type="match status" value="1"/>
</dbReference>
<dbReference type="GO" id="GO:0005634">
    <property type="term" value="C:nucleus"/>
    <property type="evidence" value="ECO:0007669"/>
    <property type="project" value="UniProtKB-SubCell"/>
</dbReference>
<evidence type="ECO:0000256" key="2">
    <source>
        <dbReference type="ARBA" id="ARBA00022737"/>
    </source>
</evidence>
<evidence type="ECO:0000259" key="8">
    <source>
        <dbReference type="PROSITE" id="PS50090"/>
    </source>
</evidence>
<keyword evidence="4" id="KW-0238">DNA-binding</keyword>
<keyword evidence="6" id="KW-0539">Nucleus</keyword>
<keyword evidence="7" id="KW-1133">Transmembrane helix</keyword>
<protein>
    <submittedName>
        <fullName evidence="10">Uncharacterized protein</fullName>
    </submittedName>
</protein>
<feature type="domain" description="Myb-like" evidence="8">
    <location>
        <begin position="194"/>
        <end position="224"/>
    </location>
</feature>
<dbReference type="InterPro" id="IPR017930">
    <property type="entry name" value="Myb_dom"/>
</dbReference>
<evidence type="ECO:0000256" key="4">
    <source>
        <dbReference type="ARBA" id="ARBA00023125"/>
    </source>
</evidence>
<reference evidence="10" key="1">
    <citation type="submission" date="2023-03" db="EMBL/GenBank/DDBJ databases">
        <title>Chromosome-scale reference genome and RAD-based genetic map of yellow starthistle (Centaurea solstitialis) reveal putative structural variation and QTLs associated with invader traits.</title>
        <authorList>
            <person name="Reatini B."/>
            <person name="Cang F.A."/>
            <person name="Jiang Q."/>
            <person name="Mckibben M.T.W."/>
            <person name="Barker M.S."/>
            <person name="Rieseberg L.H."/>
            <person name="Dlugosch K.M."/>
        </authorList>
    </citation>
    <scope>NUCLEOTIDE SEQUENCE</scope>
    <source>
        <strain evidence="10">CAN-66</strain>
        <tissue evidence="10">Leaf</tissue>
    </source>
</reference>
<evidence type="ECO:0000256" key="6">
    <source>
        <dbReference type="ARBA" id="ARBA00023242"/>
    </source>
</evidence>
<sequence>MRCKVLEKPKAKQNKGLWSPDEDQKLTHYVTNYGHASWTSVLINAGVMLGVISNILAFLTTTRFGATRAAGSRNTAVKRARVGVVPGWVTSWEVLTRKSVTSQATVVRYCPFWRHRALTGHPYSLTVLLWSCPVQVTTQNASHQEVTHPGTTPTLARLTAVFLKPAARVAPKRVVVRNAKILLITPSITPVHGRYGIRLRWSQIAQPLTGRTNNEIKNYWHSHLKKRAALASTKPSSSCLDTFNFPNGSSSEKDELTPSVSQNSNLPRVLFSDWINIGQFQHEFGKLNGDHQQLTHVNSWVSNKESIRESNESQNCISTSSKEDVFHAQVTLDQIFNFNDEDLISFDDLIYM</sequence>
<feature type="domain" description="HTH myb-type" evidence="9">
    <location>
        <begin position="200"/>
        <end position="228"/>
    </location>
</feature>
<gene>
    <name evidence="10" type="ORF">OSB04_026156</name>
</gene>
<dbReference type="PANTHER" id="PTHR47997:SF11">
    <property type="entry name" value="TRANSCRIPTION FACTOR LAF1"/>
    <property type="match status" value="1"/>
</dbReference>